<accession>A0A2Z4JCZ6</accession>
<feature type="active site" description="Proton donor" evidence="4">
    <location>
        <position position="325"/>
    </location>
</feature>
<gene>
    <name evidence="6" type="ORF">DN051_41005</name>
</gene>
<dbReference type="PANTHER" id="PTHR21661">
    <property type="entry name" value="EPOXIDE HYDROLASE 1-RELATED"/>
    <property type="match status" value="1"/>
</dbReference>
<dbReference type="InterPro" id="IPR016292">
    <property type="entry name" value="Epoxide_hydrolase"/>
</dbReference>
<evidence type="ECO:0000313" key="7">
    <source>
        <dbReference type="Proteomes" id="UP000249616"/>
    </source>
</evidence>
<proteinExistence type="inferred from homology"/>
<sequence>MTATTEATAIRPFTFEFSDEELQDLRRRIVATRWPEKETVTDQSQGTQLATIQELARYWATEYDWRKVEARLKALPHFITEIDGLDIHFIHIRSKHENALPLIVTHGWPGSVVEQLKIVEPLTDPTAHGGSAEDAFHLVIPSMPGYGFSGKPAEKGWGPERIARAWGELMNRLGYTRYAAQGGDWGAVVTDAMAVQEPEGLVGIHTNMPKVVPPAIEAAIVTGNPLPSDVVLADDEEKAAVEALDFVYRHVYYAYIMGSRPQSLTALVDSPVGLAAFMLDHDRDSLALISRAFAGQKEGLTRDDVLDNITLFWLTGTALSAARLYGENTRPFFGAVGVKLPVAVSVFPDELYRAPKSWTEQAYPNLIHYNRLPKGGHFAAWEQPEFFVEEVRTGLRSLR</sequence>
<dbReference type="PIRSF" id="PIRSF001112">
    <property type="entry name" value="Epoxide_hydrolase"/>
    <property type="match status" value="1"/>
</dbReference>
<evidence type="ECO:0000313" key="6">
    <source>
        <dbReference type="EMBL" id="AWW43024.1"/>
    </source>
</evidence>
<keyword evidence="6" id="KW-0614">Plasmid</keyword>
<protein>
    <submittedName>
        <fullName evidence="6">Epoxide hydrolase</fullName>
    </submittedName>
</protein>
<comment type="similarity">
    <text evidence="1">Belongs to the peptidase S33 family.</text>
</comment>
<geneLocation type="plasmid" evidence="6 7">
    <name>unnamed1</name>
</geneLocation>
<reference evidence="7" key="1">
    <citation type="submission" date="2018-06" db="EMBL/GenBank/DDBJ databases">
        <authorList>
            <person name="Li K."/>
        </authorList>
    </citation>
    <scope>NUCLEOTIDE SEQUENCE [LARGE SCALE GENOMIC DNA]</scope>
    <source>
        <strain evidence="7">ZFG47</strain>
        <plasmid evidence="7">unnamed1</plasmid>
    </source>
</reference>
<feature type="active site" description="Nucleophile" evidence="4">
    <location>
        <position position="184"/>
    </location>
</feature>
<evidence type="ECO:0000256" key="2">
    <source>
        <dbReference type="ARBA" id="ARBA00022797"/>
    </source>
</evidence>
<keyword evidence="2" id="KW-0058">Aromatic hydrocarbons catabolism</keyword>
<dbReference type="KEGG" id="scad:DN051_41005"/>
<feature type="active site" description="Proton acceptor" evidence="4">
    <location>
        <position position="377"/>
    </location>
</feature>
<dbReference type="Proteomes" id="UP000249616">
    <property type="component" value="Plasmid unnamed1"/>
</dbReference>
<dbReference type="EMBL" id="CP030074">
    <property type="protein sequence ID" value="AWW43024.1"/>
    <property type="molecule type" value="Genomic_DNA"/>
</dbReference>
<dbReference type="InterPro" id="IPR010497">
    <property type="entry name" value="Epoxide_hydro_N"/>
</dbReference>
<dbReference type="InterPro" id="IPR029058">
    <property type="entry name" value="AB_hydrolase_fold"/>
</dbReference>
<keyword evidence="7" id="KW-1185">Reference proteome</keyword>
<name>A0A2Z4JCZ6_9ACTN</name>
<evidence type="ECO:0000256" key="3">
    <source>
        <dbReference type="ARBA" id="ARBA00022801"/>
    </source>
</evidence>
<dbReference type="Gene3D" id="3.40.50.1820">
    <property type="entry name" value="alpha/beta hydrolase"/>
    <property type="match status" value="1"/>
</dbReference>
<organism evidence="6 7">
    <name type="scientific">Streptomyces cadmiisoli</name>
    <dbReference type="NCBI Taxonomy" id="2184053"/>
    <lineage>
        <taxon>Bacteria</taxon>
        <taxon>Bacillati</taxon>
        <taxon>Actinomycetota</taxon>
        <taxon>Actinomycetes</taxon>
        <taxon>Kitasatosporales</taxon>
        <taxon>Streptomycetaceae</taxon>
        <taxon>Streptomyces</taxon>
        <taxon>Streptomyces aurantiacus group</taxon>
    </lineage>
</organism>
<keyword evidence="3 6" id="KW-0378">Hydrolase</keyword>
<evidence type="ECO:0000256" key="4">
    <source>
        <dbReference type="PIRSR" id="PIRSR001112-1"/>
    </source>
</evidence>
<dbReference type="RefSeq" id="WP_112442917.1">
    <property type="nucleotide sequence ID" value="NZ_CP030074.1"/>
</dbReference>
<dbReference type="AlphaFoldDB" id="A0A2Z4JCZ6"/>
<dbReference type="PRINTS" id="PR00412">
    <property type="entry name" value="EPOXHYDRLASE"/>
</dbReference>
<dbReference type="PANTHER" id="PTHR21661:SF35">
    <property type="entry name" value="EPOXIDE HYDROLASE"/>
    <property type="match status" value="1"/>
</dbReference>
<feature type="domain" description="Epoxide hydrolase N-terminal" evidence="5">
    <location>
        <begin position="10"/>
        <end position="114"/>
    </location>
</feature>
<evidence type="ECO:0000259" key="5">
    <source>
        <dbReference type="Pfam" id="PF06441"/>
    </source>
</evidence>
<dbReference type="InterPro" id="IPR000639">
    <property type="entry name" value="Epox_hydrolase-like"/>
</dbReference>
<dbReference type="SUPFAM" id="SSF53474">
    <property type="entry name" value="alpha/beta-Hydrolases"/>
    <property type="match status" value="1"/>
</dbReference>
<dbReference type="GO" id="GO:0097176">
    <property type="term" value="P:epoxide metabolic process"/>
    <property type="evidence" value="ECO:0007669"/>
    <property type="project" value="TreeGrafter"/>
</dbReference>
<evidence type="ECO:0000256" key="1">
    <source>
        <dbReference type="ARBA" id="ARBA00010088"/>
    </source>
</evidence>
<dbReference type="Pfam" id="PF06441">
    <property type="entry name" value="EHN"/>
    <property type="match status" value="1"/>
</dbReference>
<dbReference type="GO" id="GO:0004301">
    <property type="term" value="F:epoxide hydrolase activity"/>
    <property type="evidence" value="ECO:0007669"/>
    <property type="project" value="TreeGrafter"/>
</dbReference>